<evidence type="ECO:0000256" key="15">
    <source>
        <dbReference type="ARBA" id="ARBA00023316"/>
    </source>
</evidence>
<evidence type="ECO:0000256" key="1">
    <source>
        <dbReference type="ARBA" id="ARBA00001974"/>
    </source>
</evidence>
<accession>A0A2X2YN87</accession>
<dbReference type="GO" id="GO:0071949">
    <property type="term" value="F:FAD binding"/>
    <property type="evidence" value="ECO:0007669"/>
    <property type="project" value="InterPro"/>
</dbReference>
<keyword evidence="14 17" id="KW-0131">Cell cycle</keyword>
<feature type="active site" description="Proton donor" evidence="17">
    <location>
        <position position="318"/>
    </location>
</feature>
<proteinExistence type="inferred from homology"/>
<evidence type="ECO:0000256" key="16">
    <source>
        <dbReference type="ARBA" id="ARBA00048914"/>
    </source>
</evidence>
<evidence type="ECO:0000256" key="18">
    <source>
        <dbReference type="SAM" id="MobiDB-lite"/>
    </source>
</evidence>
<gene>
    <name evidence="17 20" type="primary">murB</name>
    <name evidence="20" type="ORF">NCTC11820_01582</name>
</gene>
<evidence type="ECO:0000256" key="17">
    <source>
        <dbReference type="HAMAP-Rule" id="MF_00037"/>
    </source>
</evidence>
<dbReference type="PANTHER" id="PTHR21071">
    <property type="entry name" value="UDP-N-ACETYLENOLPYRUVOYLGLUCOSAMINE REDUCTASE"/>
    <property type="match status" value="1"/>
</dbReference>
<keyword evidence="10 17" id="KW-0521">NADP</keyword>
<sequence length="426" mass="44494">MRLADLCTLRVGGAARRFLHSRQRDELIQAVTQADAAREPLLFLGGGSNLVPVDGDFPGLVLRDGREDVQVFTLAEFRDLRMGGTDSAHTAEPGPDSHPGGVNSSDRPQQRPGASRDSHAAAVVAQAQELAAATPSCVFLSASGGLAWDRLVEFCVTQGFSGLEALSGIPGVVGAAPVQNIGAYGGEVADCLLGVTAWDRQERQLVYLRAADLRFGYRDSLLKQSRLQVEADSGTPQFAPARPGTNPATGRWIVLEADFVLQRGGGTPVRYAQLAGALGVPLGTVVPAAQIRAAVLELRRSKGMVLDPADHDTWSVGSFFTNPILPTAEVAALGLPEDAPRWETTLPGGSGQAGMKLSAAWLIEHSGISKGFSLPGAGAGVSTKHVLSLTNRGNATAADITALSSYIIAAVQGIYGVTLVPEPVIL</sequence>
<comment type="cofactor">
    <cofactor evidence="1 17">
        <name>FAD</name>
        <dbReference type="ChEBI" id="CHEBI:57692"/>
    </cofactor>
</comment>
<dbReference type="GO" id="GO:0009252">
    <property type="term" value="P:peptidoglycan biosynthetic process"/>
    <property type="evidence" value="ECO:0007669"/>
    <property type="project" value="UniProtKB-UniRule"/>
</dbReference>
<dbReference type="UniPathway" id="UPA00219"/>
<evidence type="ECO:0000256" key="9">
    <source>
        <dbReference type="ARBA" id="ARBA00022827"/>
    </source>
</evidence>
<dbReference type="GO" id="GO:0008360">
    <property type="term" value="P:regulation of cell shape"/>
    <property type="evidence" value="ECO:0007669"/>
    <property type="project" value="UniProtKB-KW"/>
</dbReference>
<dbReference type="Gene3D" id="3.30.465.10">
    <property type="match status" value="1"/>
</dbReference>
<dbReference type="InterPro" id="IPR011601">
    <property type="entry name" value="MurB_C"/>
</dbReference>
<evidence type="ECO:0000256" key="7">
    <source>
        <dbReference type="ARBA" id="ARBA00022618"/>
    </source>
</evidence>
<dbReference type="EMBL" id="UASJ01000001">
    <property type="protein sequence ID" value="SQB65514.1"/>
    <property type="molecule type" value="Genomic_DNA"/>
</dbReference>
<keyword evidence="12 17" id="KW-0573">Peptidoglycan synthesis</keyword>
<evidence type="ECO:0000256" key="5">
    <source>
        <dbReference type="ARBA" id="ARBA00010485"/>
    </source>
</evidence>
<dbReference type="InterPro" id="IPR036318">
    <property type="entry name" value="FAD-bd_PCMH-like_sf"/>
</dbReference>
<evidence type="ECO:0000256" key="6">
    <source>
        <dbReference type="ARBA" id="ARBA00022490"/>
    </source>
</evidence>
<dbReference type="Pfam" id="PF01565">
    <property type="entry name" value="FAD_binding_4"/>
    <property type="match status" value="1"/>
</dbReference>
<keyword evidence="6 17" id="KW-0963">Cytoplasm</keyword>
<comment type="function">
    <text evidence="2 17">Cell wall formation.</text>
</comment>
<comment type="subcellular location">
    <subcellularLocation>
        <location evidence="3 17">Cytoplasm</location>
    </subcellularLocation>
</comment>
<keyword evidence="11 17" id="KW-0133">Cell shape</keyword>
<dbReference type="EC" id="1.3.1.98" evidence="17"/>
<name>A0A2X2YN87_9ACTO</name>
<evidence type="ECO:0000259" key="19">
    <source>
        <dbReference type="PROSITE" id="PS51387"/>
    </source>
</evidence>
<evidence type="ECO:0000256" key="2">
    <source>
        <dbReference type="ARBA" id="ARBA00003921"/>
    </source>
</evidence>
<dbReference type="Gene3D" id="3.30.43.10">
    <property type="entry name" value="Uridine Diphospho-n-acetylenolpyruvylglucosamine Reductase, domain 2"/>
    <property type="match status" value="1"/>
</dbReference>
<evidence type="ECO:0000256" key="3">
    <source>
        <dbReference type="ARBA" id="ARBA00004496"/>
    </source>
</evidence>
<reference evidence="20 21" key="1">
    <citation type="submission" date="2018-06" db="EMBL/GenBank/DDBJ databases">
        <authorList>
            <consortium name="Pathogen Informatics"/>
            <person name="Doyle S."/>
        </authorList>
    </citation>
    <scope>NUCLEOTIDE SEQUENCE [LARGE SCALE GENOMIC DNA]</scope>
    <source>
        <strain evidence="20 21">NCTC11820</strain>
    </source>
</reference>
<protein>
    <recommendedName>
        <fullName evidence="17">UDP-N-acetylenolpyruvoylglucosamine reductase</fullName>
        <ecNumber evidence="17">1.3.1.98</ecNumber>
    </recommendedName>
    <alternativeName>
        <fullName evidence="17">UDP-N-acetylmuramate dehydrogenase</fullName>
    </alternativeName>
</protein>
<evidence type="ECO:0000256" key="13">
    <source>
        <dbReference type="ARBA" id="ARBA00023002"/>
    </source>
</evidence>
<dbReference type="InterPro" id="IPR016166">
    <property type="entry name" value="FAD-bd_PCMH"/>
</dbReference>
<dbReference type="InterPro" id="IPR003170">
    <property type="entry name" value="MurB"/>
</dbReference>
<dbReference type="SUPFAM" id="SSF56176">
    <property type="entry name" value="FAD-binding/transporter-associated domain-like"/>
    <property type="match status" value="2"/>
</dbReference>
<evidence type="ECO:0000256" key="14">
    <source>
        <dbReference type="ARBA" id="ARBA00023306"/>
    </source>
</evidence>
<dbReference type="GO" id="GO:0051301">
    <property type="term" value="P:cell division"/>
    <property type="evidence" value="ECO:0007669"/>
    <property type="project" value="UniProtKB-KW"/>
</dbReference>
<comment type="pathway">
    <text evidence="4 17">Cell wall biogenesis; peptidoglycan biosynthesis.</text>
</comment>
<keyword evidence="13 17" id="KW-0560">Oxidoreductase</keyword>
<dbReference type="NCBIfam" id="NF010478">
    <property type="entry name" value="PRK13903.1"/>
    <property type="match status" value="1"/>
</dbReference>
<dbReference type="InterPro" id="IPR016169">
    <property type="entry name" value="FAD-bd_PCMH_sub2"/>
</dbReference>
<feature type="domain" description="FAD-binding PCMH-type" evidence="19">
    <location>
        <begin position="10"/>
        <end position="264"/>
    </location>
</feature>
<dbReference type="GO" id="GO:0071555">
    <property type="term" value="P:cell wall organization"/>
    <property type="evidence" value="ECO:0007669"/>
    <property type="project" value="UniProtKB-KW"/>
</dbReference>
<organism evidence="20 21">
    <name type="scientific">Mobiluncus curtisii</name>
    <dbReference type="NCBI Taxonomy" id="2051"/>
    <lineage>
        <taxon>Bacteria</taxon>
        <taxon>Bacillati</taxon>
        <taxon>Actinomycetota</taxon>
        <taxon>Actinomycetes</taxon>
        <taxon>Actinomycetales</taxon>
        <taxon>Actinomycetaceae</taxon>
        <taxon>Mobiluncus</taxon>
    </lineage>
</organism>
<comment type="similarity">
    <text evidence="5 17">Belongs to the MurB family.</text>
</comment>
<evidence type="ECO:0000256" key="10">
    <source>
        <dbReference type="ARBA" id="ARBA00022857"/>
    </source>
</evidence>
<keyword evidence="15 17" id="KW-0961">Cell wall biogenesis/degradation</keyword>
<dbReference type="AlphaFoldDB" id="A0A2X2YN87"/>
<dbReference type="PANTHER" id="PTHR21071:SF4">
    <property type="entry name" value="UDP-N-ACETYLENOLPYRUVOYLGLUCOSAMINE REDUCTASE"/>
    <property type="match status" value="1"/>
</dbReference>
<dbReference type="PROSITE" id="PS51387">
    <property type="entry name" value="FAD_PCMH"/>
    <property type="match status" value="1"/>
</dbReference>
<keyword evidence="8 17" id="KW-0285">Flavoprotein</keyword>
<evidence type="ECO:0000256" key="12">
    <source>
        <dbReference type="ARBA" id="ARBA00022984"/>
    </source>
</evidence>
<dbReference type="GeneID" id="55565145"/>
<dbReference type="Gene3D" id="3.90.78.10">
    <property type="entry name" value="UDP-N-acetylenolpyruvoylglucosamine reductase, C-terminal domain"/>
    <property type="match status" value="1"/>
</dbReference>
<feature type="active site" evidence="17">
    <location>
        <position position="218"/>
    </location>
</feature>
<evidence type="ECO:0000256" key="4">
    <source>
        <dbReference type="ARBA" id="ARBA00004752"/>
    </source>
</evidence>
<dbReference type="HAMAP" id="MF_00037">
    <property type="entry name" value="MurB"/>
    <property type="match status" value="1"/>
</dbReference>
<keyword evidence="7 17" id="KW-0132">Cell division</keyword>
<dbReference type="GO" id="GO:0008762">
    <property type="term" value="F:UDP-N-acetylmuramate dehydrogenase activity"/>
    <property type="evidence" value="ECO:0007669"/>
    <property type="project" value="UniProtKB-UniRule"/>
</dbReference>
<dbReference type="RefSeq" id="WP_004007427.1">
    <property type="nucleotide sequence ID" value="NZ_CAMYEK010000022.1"/>
</dbReference>
<evidence type="ECO:0000256" key="8">
    <source>
        <dbReference type="ARBA" id="ARBA00022630"/>
    </source>
</evidence>
<feature type="region of interest" description="Disordered" evidence="18">
    <location>
        <begin position="84"/>
        <end position="119"/>
    </location>
</feature>
<evidence type="ECO:0000256" key="11">
    <source>
        <dbReference type="ARBA" id="ARBA00022960"/>
    </source>
</evidence>
<dbReference type="GO" id="GO:0005829">
    <property type="term" value="C:cytosol"/>
    <property type="evidence" value="ECO:0007669"/>
    <property type="project" value="TreeGrafter"/>
</dbReference>
<dbReference type="SUPFAM" id="SSF56194">
    <property type="entry name" value="Uridine diphospho-N-Acetylenolpyruvylglucosamine reductase, MurB, C-terminal domain"/>
    <property type="match status" value="1"/>
</dbReference>
<keyword evidence="9 17" id="KW-0274">FAD</keyword>
<dbReference type="Pfam" id="PF02873">
    <property type="entry name" value="MurB_C"/>
    <property type="match status" value="1"/>
</dbReference>
<dbReference type="Proteomes" id="UP000250245">
    <property type="component" value="Unassembled WGS sequence"/>
</dbReference>
<evidence type="ECO:0000313" key="21">
    <source>
        <dbReference type="Proteomes" id="UP000250245"/>
    </source>
</evidence>
<comment type="catalytic activity">
    <reaction evidence="16 17">
        <text>UDP-N-acetyl-alpha-D-muramate + NADP(+) = UDP-N-acetyl-3-O-(1-carboxyvinyl)-alpha-D-glucosamine + NADPH + H(+)</text>
        <dbReference type="Rhea" id="RHEA:12248"/>
        <dbReference type="ChEBI" id="CHEBI:15378"/>
        <dbReference type="ChEBI" id="CHEBI:57783"/>
        <dbReference type="ChEBI" id="CHEBI:58349"/>
        <dbReference type="ChEBI" id="CHEBI:68483"/>
        <dbReference type="ChEBI" id="CHEBI:70757"/>
        <dbReference type="EC" id="1.3.1.98"/>
    </reaction>
</comment>
<evidence type="ECO:0000313" key="20">
    <source>
        <dbReference type="EMBL" id="SQB65514.1"/>
    </source>
</evidence>
<dbReference type="InterPro" id="IPR036635">
    <property type="entry name" value="MurB_C_sf"/>
</dbReference>
<dbReference type="InterPro" id="IPR006094">
    <property type="entry name" value="Oxid_FAD_bind_N"/>
</dbReference>
<dbReference type="InterPro" id="IPR016167">
    <property type="entry name" value="FAD-bd_PCMH_sub1"/>
</dbReference>
<feature type="active site" evidence="17">
    <location>
        <position position="422"/>
    </location>
</feature>